<dbReference type="EMBL" id="GBRH01246238">
    <property type="protein sequence ID" value="JAD51657.1"/>
    <property type="molecule type" value="Transcribed_RNA"/>
</dbReference>
<organism evidence="1">
    <name type="scientific">Arundo donax</name>
    <name type="common">Giant reed</name>
    <name type="synonym">Donax arundinaceus</name>
    <dbReference type="NCBI Taxonomy" id="35708"/>
    <lineage>
        <taxon>Eukaryota</taxon>
        <taxon>Viridiplantae</taxon>
        <taxon>Streptophyta</taxon>
        <taxon>Embryophyta</taxon>
        <taxon>Tracheophyta</taxon>
        <taxon>Spermatophyta</taxon>
        <taxon>Magnoliopsida</taxon>
        <taxon>Liliopsida</taxon>
        <taxon>Poales</taxon>
        <taxon>Poaceae</taxon>
        <taxon>PACMAD clade</taxon>
        <taxon>Arundinoideae</taxon>
        <taxon>Arundineae</taxon>
        <taxon>Arundo</taxon>
    </lineage>
</organism>
<dbReference type="AlphaFoldDB" id="A0A0A9AX69"/>
<proteinExistence type="predicted"/>
<accession>A0A0A9AX69</accession>
<reference evidence="1" key="2">
    <citation type="journal article" date="2015" name="Data Brief">
        <title>Shoot transcriptome of the giant reed, Arundo donax.</title>
        <authorList>
            <person name="Barrero R.A."/>
            <person name="Guerrero F.D."/>
            <person name="Moolhuijzen P."/>
            <person name="Goolsby J.A."/>
            <person name="Tidwell J."/>
            <person name="Bellgard S.E."/>
            <person name="Bellgard M.I."/>
        </authorList>
    </citation>
    <scope>NUCLEOTIDE SEQUENCE</scope>
    <source>
        <tissue evidence="1">Shoot tissue taken approximately 20 cm above the soil surface</tissue>
    </source>
</reference>
<reference evidence="1" key="1">
    <citation type="submission" date="2014-09" db="EMBL/GenBank/DDBJ databases">
        <authorList>
            <person name="Magalhaes I.L.F."/>
            <person name="Oliveira U."/>
            <person name="Santos F.R."/>
            <person name="Vidigal T.H.D.A."/>
            <person name="Brescovit A.D."/>
            <person name="Santos A.J."/>
        </authorList>
    </citation>
    <scope>NUCLEOTIDE SEQUENCE</scope>
    <source>
        <tissue evidence="1">Shoot tissue taken approximately 20 cm above the soil surface</tissue>
    </source>
</reference>
<evidence type="ECO:0000313" key="1">
    <source>
        <dbReference type="EMBL" id="JAD51657.1"/>
    </source>
</evidence>
<sequence length="16" mass="1618">MRRALLAVAASETTAG</sequence>
<protein>
    <submittedName>
        <fullName evidence="1">Uncharacterized protein</fullName>
    </submittedName>
</protein>
<name>A0A0A9AX69_ARUDO</name>